<dbReference type="PANTHER" id="PTHR42928">
    <property type="entry name" value="TRICARBOXYLATE-BINDING PROTEIN"/>
    <property type="match status" value="1"/>
</dbReference>
<dbReference type="EMBL" id="PDPS01000029">
    <property type="protein sequence ID" value="PID57059.1"/>
    <property type="molecule type" value="Genomic_DNA"/>
</dbReference>
<proteinExistence type="inferred from homology"/>
<sequence>MKLHTLVVSGVIAAFVAVSFGQASFAEKYPKKVLDFVAPGGAGGGWDLTIRTAAKVLKDTKLVRVPMPVRNNPGAGGSIHLASLQEKKGADNIITVYSPPLILTNLSGTTELSYKDVTPLARLIADYAVYVVAADSQYETMNDVMDALKKDIKSVKIGGLSAAGSMDHIQFLIMAKAAGVNDLTEIDYISFDDSGAAQVLGGHIDLFSTGLSEVQGLIESGDLRALAQSADHRVGEGIIAEIPTCIEQGIDETFINWRGLFGPPEMPQYAVDFWEKTLKKMSETAEWQAACKTNGWDNVYLSSKEFSAYLEQANEQYKTILSDIGMLKSK</sequence>
<dbReference type="Gene3D" id="3.40.190.150">
    <property type="entry name" value="Bordetella uptake gene, domain 1"/>
    <property type="match status" value="1"/>
</dbReference>
<dbReference type="Proteomes" id="UP000229740">
    <property type="component" value="Unassembled WGS sequence"/>
</dbReference>
<comment type="similarity">
    <text evidence="1">Belongs to the UPF0065 (bug) family.</text>
</comment>
<accession>A0A2G6E4R1</accession>
<gene>
    <name evidence="2" type="ORF">CSB45_09080</name>
</gene>
<dbReference type="InterPro" id="IPR005064">
    <property type="entry name" value="BUG"/>
</dbReference>
<dbReference type="InterPro" id="IPR042100">
    <property type="entry name" value="Bug_dom1"/>
</dbReference>
<dbReference type="PIRSF" id="PIRSF017082">
    <property type="entry name" value="YflP"/>
    <property type="match status" value="1"/>
</dbReference>
<evidence type="ECO:0000256" key="1">
    <source>
        <dbReference type="ARBA" id="ARBA00006987"/>
    </source>
</evidence>
<reference evidence="2 3" key="1">
    <citation type="submission" date="2017-10" db="EMBL/GenBank/DDBJ databases">
        <title>Novel microbial diversity and functional potential in the marine mammal oral microbiome.</title>
        <authorList>
            <person name="Dudek N.K."/>
            <person name="Sun C.L."/>
            <person name="Burstein D."/>
            <person name="Kantor R.S."/>
            <person name="Aliaga Goltsman D.S."/>
            <person name="Bik E.M."/>
            <person name="Thomas B.C."/>
            <person name="Banfield J.F."/>
            <person name="Relman D.A."/>
        </authorList>
    </citation>
    <scope>NUCLEOTIDE SEQUENCE [LARGE SCALE GENOMIC DNA]</scope>
    <source>
        <strain evidence="2">DOLZORAL124_49_17</strain>
    </source>
</reference>
<dbReference type="Gene3D" id="3.40.190.10">
    <property type="entry name" value="Periplasmic binding protein-like II"/>
    <property type="match status" value="1"/>
</dbReference>
<dbReference type="SUPFAM" id="SSF53850">
    <property type="entry name" value="Periplasmic binding protein-like II"/>
    <property type="match status" value="1"/>
</dbReference>
<dbReference type="CDD" id="cd07012">
    <property type="entry name" value="PBP2_Bug_TTT"/>
    <property type="match status" value="1"/>
</dbReference>
<protein>
    <submittedName>
        <fullName evidence="2">Tricarboxylic transport TctC</fullName>
    </submittedName>
</protein>
<dbReference type="AlphaFoldDB" id="A0A2G6E4R1"/>
<dbReference type="PANTHER" id="PTHR42928:SF3">
    <property type="entry name" value="UPF0065 PROTEIN YFLP"/>
    <property type="match status" value="1"/>
</dbReference>
<evidence type="ECO:0000313" key="2">
    <source>
        <dbReference type="EMBL" id="PID57059.1"/>
    </source>
</evidence>
<comment type="caution">
    <text evidence="2">The sequence shown here is derived from an EMBL/GenBank/DDBJ whole genome shotgun (WGS) entry which is preliminary data.</text>
</comment>
<name>A0A2G6E4R1_9BACT</name>
<dbReference type="Pfam" id="PF03401">
    <property type="entry name" value="TctC"/>
    <property type="match status" value="1"/>
</dbReference>
<organism evidence="2 3">
    <name type="scientific">candidate division KSB3 bacterium</name>
    <dbReference type="NCBI Taxonomy" id="2044937"/>
    <lineage>
        <taxon>Bacteria</taxon>
        <taxon>candidate division KSB3</taxon>
    </lineage>
</organism>
<evidence type="ECO:0000313" key="3">
    <source>
        <dbReference type="Proteomes" id="UP000229740"/>
    </source>
</evidence>